<organism evidence="1">
    <name type="scientific">viral metagenome</name>
    <dbReference type="NCBI Taxonomy" id="1070528"/>
    <lineage>
        <taxon>unclassified sequences</taxon>
        <taxon>metagenomes</taxon>
        <taxon>organismal metagenomes</taxon>
    </lineage>
</organism>
<evidence type="ECO:0000313" key="1">
    <source>
        <dbReference type="EMBL" id="QHU12351.1"/>
    </source>
</evidence>
<reference evidence="1" key="1">
    <citation type="journal article" date="2020" name="Nature">
        <title>Giant virus diversity and host interactions through global metagenomics.</title>
        <authorList>
            <person name="Schulz F."/>
            <person name="Roux S."/>
            <person name="Paez-Espino D."/>
            <person name="Jungbluth S."/>
            <person name="Walsh D.A."/>
            <person name="Denef V.J."/>
            <person name="McMahon K.D."/>
            <person name="Konstantinidis K.T."/>
            <person name="Eloe-Fadrosh E.A."/>
            <person name="Kyrpides N.C."/>
            <person name="Woyke T."/>
        </authorList>
    </citation>
    <scope>NUCLEOTIDE SEQUENCE</scope>
    <source>
        <strain evidence="1">GVMAG-S-1101171-110</strain>
    </source>
</reference>
<protein>
    <submittedName>
        <fullName evidence="1">Uncharacterized protein</fullName>
    </submittedName>
</protein>
<accession>A0A6C0K5C1</accession>
<sequence>MSRPSSLPSKTKSTFIEMPVEEHAALFRERAQRDGGKQFLNREGRPLVGAVFNENRGYSLSHRVYAGKLSACEKPCCTHPVAESGLTFHSENNYLTDYIKPSREDLGAWIRVGRKSRSRRQVDEYVYNSQSLDSFN</sequence>
<proteinExistence type="predicted"/>
<dbReference type="AlphaFoldDB" id="A0A6C0K5C1"/>
<name>A0A6C0K5C1_9ZZZZ</name>
<dbReference type="EMBL" id="MN740799">
    <property type="protein sequence ID" value="QHU12351.1"/>
    <property type="molecule type" value="Genomic_DNA"/>
</dbReference>